<evidence type="ECO:0000313" key="2">
    <source>
        <dbReference type="Ensembl" id="ENSSSCP00070000166.1"/>
    </source>
</evidence>
<dbReference type="Ensembl" id="ENSSSCT00070000204.1">
    <property type="protein sequence ID" value="ENSSSCP00070000166.1"/>
    <property type="gene ID" value="ENSSSCG00070000133.1"/>
</dbReference>
<dbReference type="InterPro" id="IPR036883">
    <property type="entry name" value="PDCD5-like_sf"/>
</dbReference>
<protein>
    <submittedName>
        <fullName evidence="2">Uncharacterized protein</fullName>
    </submittedName>
</protein>
<sequence>MTDELELEKLKLAELQRKHRDPGDAAKEEAKHRGAEMRNSISAQVLDQSAWWDGIRTRFNRNPQKCKPKTRKQLPFNRSNQHS</sequence>
<organism evidence="2 3">
    <name type="scientific">Sus scrofa</name>
    <name type="common">Pig</name>
    <dbReference type="NCBI Taxonomy" id="9823"/>
    <lineage>
        <taxon>Eukaryota</taxon>
        <taxon>Metazoa</taxon>
        <taxon>Chordata</taxon>
        <taxon>Craniata</taxon>
        <taxon>Vertebrata</taxon>
        <taxon>Euteleostomi</taxon>
        <taxon>Mammalia</taxon>
        <taxon>Eutheria</taxon>
        <taxon>Laurasiatheria</taxon>
        <taxon>Artiodactyla</taxon>
        <taxon>Suina</taxon>
        <taxon>Suidae</taxon>
        <taxon>Sus</taxon>
    </lineage>
</organism>
<name>A0A4X1SDE3_PIG</name>
<evidence type="ECO:0000313" key="3">
    <source>
        <dbReference type="Proteomes" id="UP000314985"/>
    </source>
</evidence>
<dbReference type="GO" id="GO:0003677">
    <property type="term" value="F:DNA binding"/>
    <property type="evidence" value="ECO:0007669"/>
    <property type="project" value="InterPro"/>
</dbReference>
<dbReference type="SUPFAM" id="SSF46950">
    <property type="entry name" value="Double-stranded DNA-binding domain"/>
    <property type="match status" value="1"/>
</dbReference>
<reference evidence="2 3" key="1">
    <citation type="submission" date="2017-08" db="EMBL/GenBank/DDBJ databases">
        <title>USMARCv1.0.</title>
        <authorList>
            <person name="Hannum G.I."/>
            <person name="Koren S."/>
            <person name="Schroeder S.G."/>
            <person name="Chin S.C."/>
            <person name="Nonneman D.J."/>
            <person name="Becker S.A."/>
            <person name="Rosen B.D."/>
            <person name="Bickhart D.M."/>
            <person name="Putnam N.H."/>
            <person name="Green R.E."/>
            <person name="Tuggle C.K."/>
            <person name="Liu H."/>
            <person name="Rohrer G.A."/>
            <person name="Warr A."/>
            <person name="Hall R."/>
            <person name="Kim K."/>
            <person name="Hume D.A."/>
            <person name="Talbot R."/>
            <person name="Chow W."/>
            <person name="Howe K."/>
            <person name="Schwartz A.S."/>
            <person name="Watson M."/>
            <person name="Archibald A.L."/>
            <person name="Phillippy A.M."/>
            <person name="Smith T.P.L."/>
        </authorList>
    </citation>
    <scope>NUCLEOTIDE SEQUENCE [LARGE SCALE GENOMIC DNA]</scope>
</reference>
<evidence type="ECO:0000256" key="1">
    <source>
        <dbReference type="SAM" id="MobiDB-lite"/>
    </source>
</evidence>
<accession>A0A4X1SDE3</accession>
<dbReference type="Proteomes" id="UP000314985">
    <property type="component" value="Chromosome 11"/>
</dbReference>
<proteinExistence type="predicted"/>
<feature type="region of interest" description="Disordered" evidence="1">
    <location>
        <begin position="13"/>
        <end position="43"/>
    </location>
</feature>
<feature type="region of interest" description="Disordered" evidence="1">
    <location>
        <begin position="60"/>
        <end position="83"/>
    </location>
</feature>
<feature type="compositionally biased region" description="Basic and acidic residues" evidence="1">
    <location>
        <begin position="13"/>
        <end position="36"/>
    </location>
</feature>
<dbReference type="AlphaFoldDB" id="A0A4X1SDE3"/>
<reference evidence="2" key="2">
    <citation type="submission" date="2025-08" db="UniProtKB">
        <authorList>
            <consortium name="Ensembl"/>
        </authorList>
    </citation>
    <scope>IDENTIFICATION</scope>
</reference>